<name>A0ABZ1J3B6_9ACTN</name>
<feature type="region of interest" description="Disordered" evidence="1">
    <location>
        <begin position="38"/>
        <end position="94"/>
    </location>
</feature>
<feature type="compositionally biased region" description="Low complexity" evidence="1">
    <location>
        <begin position="61"/>
        <end position="82"/>
    </location>
</feature>
<organism evidence="2 3">
    <name type="scientific">Streptomyces nigra</name>
    <dbReference type="NCBI Taxonomy" id="1827580"/>
    <lineage>
        <taxon>Bacteria</taxon>
        <taxon>Bacillati</taxon>
        <taxon>Actinomycetota</taxon>
        <taxon>Actinomycetes</taxon>
        <taxon>Kitasatosporales</taxon>
        <taxon>Streptomycetaceae</taxon>
        <taxon>Streptomyces</taxon>
    </lineage>
</organism>
<dbReference type="RefSeq" id="WP_406261221.1">
    <property type="nucleotide sequence ID" value="NZ_CP108125.1"/>
</dbReference>
<dbReference type="EMBL" id="CP108125">
    <property type="protein sequence ID" value="WTO87040.1"/>
    <property type="molecule type" value="Genomic_DNA"/>
</dbReference>
<dbReference type="Proteomes" id="UP001622690">
    <property type="component" value="Chromosome"/>
</dbReference>
<evidence type="ECO:0008006" key="4">
    <source>
        <dbReference type="Google" id="ProtNLM"/>
    </source>
</evidence>
<evidence type="ECO:0000256" key="1">
    <source>
        <dbReference type="SAM" id="MobiDB-lite"/>
    </source>
</evidence>
<sequence>METFVTMTAILAMIALGVLLIHLVNSRHSEGIAAYHYGRSGTPVAGPAPRKARGRAGPTGGPTIPTGDAGGSAPDDAAQADGTSRGATGVGQRT</sequence>
<accession>A0ABZ1J3B6</accession>
<proteinExistence type="predicted"/>
<reference evidence="2 3" key="1">
    <citation type="submission" date="2022-10" db="EMBL/GenBank/DDBJ databases">
        <title>The complete genomes of actinobacterial strains from the NBC collection.</title>
        <authorList>
            <person name="Joergensen T.S."/>
            <person name="Alvarez Arevalo M."/>
            <person name="Sterndorff E.B."/>
            <person name="Faurdal D."/>
            <person name="Vuksanovic O."/>
            <person name="Mourched A.-S."/>
            <person name="Charusanti P."/>
            <person name="Shaw S."/>
            <person name="Blin K."/>
            <person name="Weber T."/>
        </authorList>
    </citation>
    <scope>NUCLEOTIDE SEQUENCE [LARGE SCALE GENOMIC DNA]</scope>
    <source>
        <strain evidence="2 3">NBC_00206</strain>
    </source>
</reference>
<gene>
    <name evidence="2" type="ORF">OHU27_33230</name>
</gene>
<keyword evidence="3" id="KW-1185">Reference proteome</keyword>
<evidence type="ECO:0000313" key="3">
    <source>
        <dbReference type="Proteomes" id="UP001622690"/>
    </source>
</evidence>
<evidence type="ECO:0000313" key="2">
    <source>
        <dbReference type="EMBL" id="WTO87040.1"/>
    </source>
</evidence>
<protein>
    <recommendedName>
        <fullName evidence="4">Secreted protein</fullName>
    </recommendedName>
</protein>